<feature type="compositionally biased region" description="Basic and acidic residues" evidence="1">
    <location>
        <begin position="674"/>
        <end position="685"/>
    </location>
</feature>
<feature type="compositionally biased region" description="Basic and acidic residues" evidence="1">
    <location>
        <begin position="692"/>
        <end position="714"/>
    </location>
</feature>
<dbReference type="Proteomes" id="UP001345013">
    <property type="component" value="Unassembled WGS sequence"/>
</dbReference>
<feature type="compositionally biased region" description="Low complexity" evidence="1">
    <location>
        <begin position="514"/>
        <end position="523"/>
    </location>
</feature>
<organism evidence="3 4">
    <name type="scientific">Lithohypha guttulata</name>
    <dbReference type="NCBI Taxonomy" id="1690604"/>
    <lineage>
        <taxon>Eukaryota</taxon>
        <taxon>Fungi</taxon>
        <taxon>Dikarya</taxon>
        <taxon>Ascomycota</taxon>
        <taxon>Pezizomycotina</taxon>
        <taxon>Eurotiomycetes</taxon>
        <taxon>Chaetothyriomycetidae</taxon>
        <taxon>Chaetothyriales</taxon>
        <taxon>Trichomeriaceae</taxon>
        <taxon>Lithohypha</taxon>
    </lineage>
</organism>
<feature type="compositionally biased region" description="Polar residues" evidence="1">
    <location>
        <begin position="382"/>
        <end position="393"/>
    </location>
</feature>
<evidence type="ECO:0000256" key="1">
    <source>
        <dbReference type="SAM" id="MobiDB-lite"/>
    </source>
</evidence>
<feature type="compositionally biased region" description="Polar residues" evidence="1">
    <location>
        <begin position="271"/>
        <end position="282"/>
    </location>
</feature>
<dbReference type="SMART" id="SM00239">
    <property type="entry name" value="C2"/>
    <property type="match status" value="1"/>
</dbReference>
<feature type="compositionally biased region" description="Low complexity" evidence="1">
    <location>
        <begin position="784"/>
        <end position="799"/>
    </location>
</feature>
<dbReference type="PANTHER" id="PTHR47052:SF3">
    <property type="entry name" value="INGRESSION PROTEIN 1"/>
    <property type="match status" value="1"/>
</dbReference>
<feature type="compositionally biased region" description="Low complexity" evidence="1">
    <location>
        <begin position="545"/>
        <end position="557"/>
    </location>
</feature>
<evidence type="ECO:0000313" key="4">
    <source>
        <dbReference type="Proteomes" id="UP001345013"/>
    </source>
</evidence>
<feature type="compositionally biased region" description="Polar residues" evidence="1">
    <location>
        <begin position="467"/>
        <end position="478"/>
    </location>
</feature>
<feature type="compositionally biased region" description="Low complexity" evidence="1">
    <location>
        <begin position="737"/>
        <end position="758"/>
    </location>
</feature>
<dbReference type="InterPro" id="IPR052981">
    <property type="entry name" value="Ingression_C2_domain"/>
</dbReference>
<reference evidence="3 4" key="1">
    <citation type="submission" date="2023-08" db="EMBL/GenBank/DDBJ databases">
        <title>Black Yeasts Isolated from many extreme environments.</title>
        <authorList>
            <person name="Coleine C."/>
            <person name="Stajich J.E."/>
            <person name="Selbmann L."/>
        </authorList>
    </citation>
    <scope>NUCLEOTIDE SEQUENCE [LARGE SCALE GENOMIC DNA]</scope>
    <source>
        <strain evidence="3 4">CCFEE 5885</strain>
    </source>
</reference>
<feature type="region of interest" description="Disordered" evidence="1">
    <location>
        <begin position="427"/>
        <end position="582"/>
    </location>
</feature>
<dbReference type="PROSITE" id="PS50004">
    <property type="entry name" value="C2"/>
    <property type="match status" value="1"/>
</dbReference>
<feature type="region of interest" description="Disordered" evidence="1">
    <location>
        <begin position="668"/>
        <end position="906"/>
    </location>
</feature>
<feature type="compositionally biased region" description="Basic and acidic residues" evidence="1">
    <location>
        <begin position="307"/>
        <end position="316"/>
    </location>
</feature>
<dbReference type="PANTHER" id="PTHR47052">
    <property type="entry name" value="CONSERVED SERINE PROLINE-RICH PROTEIN (AFU_ORTHOLOGUE AFUA_2G01790)"/>
    <property type="match status" value="1"/>
</dbReference>
<accession>A0ABR0KML8</accession>
<feature type="compositionally biased region" description="Polar residues" evidence="1">
    <location>
        <begin position="486"/>
        <end position="513"/>
    </location>
</feature>
<gene>
    <name evidence="3" type="ORF">LTR24_001523</name>
</gene>
<feature type="region of interest" description="Disordered" evidence="1">
    <location>
        <begin position="152"/>
        <end position="409"/>
    </location>
</feature>
<feature type="compositionally biased region" description="Basic and acidic residues" evidence="1">
    <location>
        <begin position="323"/>
        <end position="332"/>
    </location>
</feature>
<keyword evidence="4" id="KW-1185">Reference proteome</keyword>
<feature type="region of interest" description="Disordered" evidence="1">
    <location>
        <begin position="610"/>
        <end position="644"/>
    </location>
</feature>
<feature type="compositionally biased region" description="Polar residues" evidence="1">
    <location>
        <begin position="852"/>
        <end position="896"/>
    </location>
</feature>
<feature type="compositionally biased region" description="Polar residues" evidence="1">
    <location>
        <begin position="726"/>
        <end position="736"/>
    </location>
</feature>
<dbReference type="Pfam" id="PF00168">
    <property type="entry name" value="C2"/>
    <property type="match status" value="1"/>
</dbReference>
<feature type="compositionally biased region" description="Basic and acidic residues" evidence="1">
    <location>
        <begin position="152"/>
        <end position="166"/>
    </location>
</feature>
<protein>
    <recommendedName>
        <fullName evidence="2">C2 domain-containing protein</fullName>
    </recommendedName>
</protein>
<sequence>MAILSKSKQASVGHAAGIYSDMTLDGPAIGTLVAVVDRAKNLPNRKAIGKQDPYCAMRLAKYAKKTDTDRRGGQTPKWDQELRFDVHDSPDYYKLKCSIFNDDKKTELIGEAWIDLADVIKPGGGQNDFWHQLNFKGKYAGDVRMELTYYDTRERPQEKMPSKERSSQPTESVSGSDISLPASRSLGPREIKRRPLPQSPGSSTLPQSSPVPIEQATPQRPPKVPQNGHRQHQYTIQAPVSSRIRGTSESQSPLPSQQPQELYYDEPEQYEQIQPDHSQNSYHQRHHRAQSLPVEQRQQPWQYPLGQEHRDYHPEDAYGQDTTPERRREQHVEYTPARPDTSSSYPDEDEIWQQHQRPQPVHMHSDPITPQHSSPAPRPMPTSANSDSQLVEHQQQRRLDMTSSRAAGYADSPLRHSISQQDVYPQAAPIDVPPPLPPKHRDTTPRRPRTEFPPSAYIPQPLRIGQKRSSVSDRSPLQSLEDGCDLQQQDIIPSPYTTQSPLSQRQSTNIPTSQQYGPPQQQQLGFHGRGSTHDMQPYATVPDLPQQRPMQRSRQSSYELRQSQFGQQMMQEPQSLAAQHQYHSGYDDALQPTVEDAPPSPGLQPAVARKAVGASPKKLNTVPFGPDSYDVLNPGTSPVTNARTRFETQEQAKELQRLREVEKLRGLGPIIGNDGREIDPSDHLPADTWAPEPERKNRKPEHVIHIRSKNDSKRPQGARASPILINRTQGNSTSGLSSPAPATPQPASSPAARTTPNSFTGGRNRLQKAMPAAVRPLPNQPYGSPANAALSSPALASSPQQVGFDEQPYPAQPPQHRRPSYDDRVSSHSSRPPLSEYQVPLGNAYAPRSASRDNYGNQQRIPDYTPTKQPSQIYNAYSSPAIQPNQRDSYGRQNSYEYRERSNSYDQRSDYSYENHVFYEPAPQQPQQQHYDDPLAAEMSLIDIGPSRNSYHQGSMGRSMVRRW</sequence>
<feature type="compositionally biased region" description="Basic and acidic residues" evidence="1">
    <location>
        <begin position="439"/>
        <end position="450"/>
    </location>
</feature>
<comment type="caution">
    <text evidence="3">The sequence shown here is derived from an EMBL/GenBank/DDBJ whole genome shotgun (WGS) entry which is preliminary data.</text>
</comment>
<proteinExistence type="predicted"/>
<dbReference type="EMBL" id="JAVRRG010000011">
    <property type="protein sequence ID" value="KAK5099122.1"/>
    <property type="molecule type" value="Genomic_DNA"/>
</dbReference>
<dbReference type="InterPro" id="IPR000008">
    <property type="entry name" value="C2_dom"/>
</dbReference>
<feature type="domain" description="C2" evidence="2">
    <location>
        <begin position="13"/>
        <end position="131"/>
    </location>
</feature>
<feature type="compositionally biased region" description="Polar residues" evidence="1">
    <location>
        <begin position="634"/>
        <end position="643"/>
    </location>
</feature>
<dbReference type="Gene3D" id="2.60.40.150">
    <property type="entry name" value="C2 domain"/>
    <property type="match status" value="1"/>
</dbReference>
<evidence type="ECO:0000259" key="2">
    <source>
        <dbReference type="PROSITE" id="PS50004"/>
    </source>
</evidence>
<feature type="compositionally biased region" description="Low complexity" evidence="1">
    <location>
        <begin position="248"/>
        <end position="262"/>
    </location>
</feature>
<dbReference type="InterPro" id="IPR035892">
    <property type="entry name" value="C2_domain_sf"/>
</dbReference>
<name>A0ABR0KML8_9EURO</name>
<feature type="compositionally biased region" description="Polar residues" evidence="1">
    <location>
        <begin position="167"/>
        <end position="177"/>
    </location>
</feature>
<dbReference type="SUPFAM" id="SSF49562">
    <property type="entry name" value="C2 domain (Calcium/lipid-binding domain, CaLB)"/>
    <property type="match status" value="1"/>
</dbReference>
<feature type="compositionally biased region" description="Basic and acidic residues" evidence="1">
    <location>
        <begin position="897"/>
        <end position="906"/>
    </location>
</feature>
<evidence type="ECO:0000313" key="3">
    <source>
        <dbReference type="EMBL" id="KAK5099122.1"/>
    </source>
</evidence>
<feature type="compositionally biased region" description="Polar residues" evidence="1">
    <location>
        <begin position="233"/>
        <end position="247"/>
    </location>
</feature>
<feature type="compositionally biased region" description="Polar residues" evidence="1">
    <location>
        <begin position="199"/>
        <end position="210"/>
    </location>
</feature>
<feature type="compositionally biased region" description="Polar residues" evidence="1">
    <location>
        <begin position="558"/>
        <end position="582"/>
    </location>
</feature>